<name>A0A239G0W3_9ACTN</name>
<proteinExistence type="predicted"/>
<evidence type="ECO:0000313" key="2">
    <source>
        <dbReference type="Proteomes" id="UP000198280"/>
    </source>
</evidence>
<evidence type="ECO:0008006" key="3">
    <source>
        <dbReference type="Google" id="ProtNLM"/>
    </source>
</evidence>
<dbReference type="AlphaFoldDB" id="A0A239G0W3"/>
<sequence length="358" mass="38223">MGRNDGRVTFLEVACDESGSDGENLIGGNTDVFAHAGVCVADEAAAQALREVRERIRSPAEEYKANHLLREKHRAVLEWFLGPSGPLTGDASVHLVDKAWFVVATVVDVLAGGPAAGARAAVLYREGRGTADAARWQAFLRAANELVRTRNHEAGAAPVGPFYRALEAFRPVNGGNGGSGDDGALAEVVEALRRGRPRAEAFRARLAADPAAIDPLDPLFPALERTIARWSEGGARVHVVHDRQNSLTEERIARLGACLAPDRRPAGLRLAESRHDPRIQLADFLAGVARKVASDELAGRGDLVLTGLLRPYVDPLSVWGDDRSWSRLGPGPCPAGPLPPSPQLAPMSFVTRCASAME</sequence>
<protein>
    <recommendedName>
        <fullName evidence="3">DUF3800 domain-containing protein</fullName>
    </recommendedName>
</protein>
<keyword evidence="2" id="KW-1185">Reference proteome</keyword>
<dbReference type="Proteomes" id="UP000198280">
    <property type="component" value="Unassembled WGS sequence"/>
</dbReference>
<evidence type="ECO:0000313" key="1">
    <source>
        <dbReference type="EMBL" id="SNS61674.1"/>
    </source>
</evidence>
<gene>
    <name evidence="1" type="ORF">SAMN05216252_107127</name>
</gene>
<organism evidence="1 2">
    <name type="scientific">Actinacidiphila glaucinigra</name>
    <dbReference type="NCBI Taxonomy" id="235986"/>
    <lineage>
        <taxon>Bacteria</taxon>
        <taxon>Bacillati</taxon>
        <taxon>Actinomycetota</taxon>
        <taxon>Actinomycetes</taxon>
        <taxon>Kitasatosporales</taxon>
        <taxon>Streptomycetaceae</taxon>
        <taxon>Actinacidiphila</taxon>
    </lineage>
</organism>
<accession>A0A239G0W3</accession>
<reference evidence="1 2" key="1">
    <citation type="submission" date="2017-06" db="EMBL/GenBank/DDBJ databases">
        <authorList>
            <person name="Kim H.J."/>
            <person name="Triplett B.A."/>
        </authorList>
    </citation>
    <scope>NUCLEOTIDE SEQUENCE [LARGE SCALE GENOMIC DNA]</scope>
    <source>
        <strain evidence="1 2">CGMCC 4.1858</strain>
    </source>
</reference>
<dbReference type="EMBL" id="FZOF01000007">
    <property type="protein sequence ID" value="SNS61674.1"/>
    <property type="molecule type" value="Genomic_DNA"/>
</dbReference>